<protein>
    <submittedName>
        <fullName evidence="1">Sorting nexin, cytoplasm-to-vacuole targeting pathway/endosomal sorting</fullName>
    </submittedName>
</protein>
<keyword evidence="2" id="KW-1185">Reference proteome</keyword>
<evidence type="ECO:0000313" key="2">
    <source>
        <dbReference type="Proteomes" id="UP001140096"/>
    </source>
</evidence>
<proteinExistence type="predicted"/>
<evidence type="ECO:0000313" key="1">
    <source>
        <dbReference type="EMBL" id="KAJ2812933.1"/>
    </source>
</evidence>
<feature type="non-terminal residue" evidence="1">
    <location>
        <position position="1"/>
    </location>
</feature>
<name>A0ACC1LPT2_9FUNG</name>
<sequence length="386" mass="41106">IDGEHESDSLVAPPPAYDEDDAAGQRGFSTPQRASIDTTAAAAASYAAAAGGRRSRGPSVGSGTSVGMHGDFTPTLAPQSIPEEFAAAASLGGRAHQARLRSRSGTATSTGSGGGRNRRGSAAAWSGHNGMGDEEEEEVVAEEEDDPLAQFQQEESQLWGGGTHSTLPRLGARGARSHYHGGAEEFAAYPQHMARSEYIGRAHSPARNHPPPAAAAAVPRHAASDVHVENPKTMMAASTPALRDESLYSDDGEPQRAHAVGMSASAVTSSFGARLLRSPKALGDGIMSRLTYALNGMMDVDPEQLRRNQIGRASDRIGILEEQLEMLSNDLVLVNTSTQDNLDRFQKQKVRELKSTLIALAKMHLEWAEKNLEIWKEAKEAVDLVE</sequence>
<organism evidence="1 2">
    <name type="scientific">Coemansia furcata</name>
    <dbReference type="NCBI Taxonomy" id="417177"/>
    <lineage>
        <taxon>Eukaryota</taxon>
        <taxon>Fungi</taxon>
        <taxon>Fungi incertae sedis</taxon>
        <taxon>Zoopagomycota</taxon>
        <taxon>Kickxellomycotina</taxon>
        <taxon>Kickxellomycetes</taxon>
        <taxon>Kickxellales</taxon>
        <taxon>Kickxellaceae</taxon>
        <taxon>Coemansia</taxon>
    </lineage>
</organism>
<gene>
    <name evidence="1" type="primary">ATG20_2</name>
    <name evidence="1" type="ORF">H4S07_001041</name>
</gene>
<dbReference type="EMBL" id="JANBUP010000131">
    <property type="protein sequence ID" value="KAJ2812933.1"/>
    <property type="molecule type" value="Genomic_DNA"/>
</dbReference>
<reference evidence="1" key="1">
    <citation type="submission" date="2022-07" db="EMBL/GenBank/DDBJ databases">
        <title>Phylogenomic reconstructions and comparative analyses of Kickxellomycotina fungi.</title>
        <authorList>
            <person name="Reynolds N.K."/>
            <person name="Stajich J.E."/>
            <person name="Barry K."/>
            <person name="Grigoriev I.V."/>
            <person name="Crous P."/>
            <person name="Smith M.E."/>
        </authorList>
    </citation>
    <scope>NUCLEOTIDE SEQUENCE</scope>
    <source>
        <strain evidence="1">CBS 102833</strain>
    </source>
</reference>
<dbReference type="Proteomes" id="UP001140096">
    <property type="component" value="Unassembled WGS sequence"/>
</dbReference>
<comment type="caution">
    <text evidence="1">The sequence shown here is derived from an EMBL/GenBank/DDBJ whole genome shotgun (WGS) entry which is preliminary data.</text>
</comment>
<accession>A0ACC1LPT2</accession>